<sequence length="79" mass="8693">MSILVFTAWHPFNWSLGQFLGKFVIKLKVRPPLGSITLSGHLLTAYLIRQHSDKGHSVCILKAHSPNVSPCLLLVKGSS</sequence>
<reference evidence="1" key="1">
    <citation type="submission" date="2020-07" db="EMBL/GenBank/DDBJ databases">
        <title>Clarias magur genome sequencing, assembly and annotation.</title>
        <authorList>
            <person name="Kushwaha B."/>
            <person name="Kumar R."/>
            <person name="Das P."/>
            <person name="Joshi C.G."/>
            <person name="Kumar D."/>
            <person name="Nagpure N.S."/>
            <person name="Pandey M."/>
            <person name="Agarwal S."/>
            <person name="Srivastava S."/>
            <person name="Singh M."/>
            <person name="Sahoo L."/>
            <person name="Jayasankar P."/>
            <person name="Meher P.K."/>
            <person name="Koringa P.G."/>
            <person name="Iquebal M.A."/>
            <person name="Das S.P."/>
            <person name="Bit A."/>
            <person name="Patnaik S."/>
            <person name="Patel N."/>
            <person name="Shah T.M."/>
            <person name="Hinsu A."/>
            <person name="Jena J.K."/>
        </authorList>
    </citation>
    <scope>NUCLEOTIDE SEQUENCE</scope>
    <source>
        <strain evidence="1">CIFAMagur01</strain>
        <tissue evidence="1">Testis</tissue>
    </source>
</reference>
<protein>
    <submittedName>
        <fullName evidence="1">CST complex subunit CTC1</fullName>
    </submittedName>
</protein>
<name>A0A8J4WT73_CLAMG</name>
<keyword evidence="2" id="KW-1185">Reference proteome</keyword>
<gene>
    <name evidence="1" type="primary">ctc1</name>
    <name evidence="1" type="ORF">DAT39_019997</name>
</gene>
<dbReference type="Proteomes" id="UP000727407">
    <property type="component" value="Unassembled WGS sequence"/>
</dbReference>
<accession>A0A8J4WT73</accession>
<organism evidence="1 2">
    <name type="scientific">Clarias magur</name>
    <name type="common">Asian catfish</name>
    <name type="synonym">Macropteronotus magur</name>
    <dbReference type="NCBI Taxonomy" id="1594786"/>
    <lineage>
        <taxon>Eukaryota</taxon>
        <taxon>Metazoa</taxon>
        <taxon>Chordata</taxon>
        <taxon>Craniata</taxon>
        <taxon>Vertebrata</taxon>
        <taxon>Euteleostomi</taxon>
        <taxon>Actinopterygii</taxon>
        <taxon>Neopterygii</taxon>
        <taxon>Teleostei</taxon>
        <taxon>Ostariophysi</taxon>
        <taxon>Siluriformes</taxon>
        <taxon>Clariidae</taxon>
        <taxon>Clarias</taxon>
    </lineage>
</organism>
<dbReference type="AlphaFoldDB" id="A0A8J4WT73"/>
<dbReference type="EMBL" id="QNUK01000698">
    <property type="protein sequence ID" value="KAF5890311.1"/>
    <property type="molecule type" value="Genomic_DNA"/>
</dbReference>
<proteinExistence type="predicted"/>
<evidence type="ECO:0000313" key="2">
    <source>
        <dbReference type="Proteomes" id="UP000727407"/>
    </source>
</evidence>
<comment type="caution">
    <text evidence="1">The sequence shown here is derived from an EMBL/GenBank/DDBJ whole genome shotgun (WGS) entry which is preliminary data.</text>
</comment>
<evidence type="ECO:0000313" key="1">
    <source>
        <dbReference type="EMBL" id="KAF5890311.1"/>
    </source>
</evidence>